<keyword evidence="2" id="KW-1185">Reference proteome</keyword>
<name>A0A1G7Q8C5_9EURY</name>
<gene>
    <name evidence="1" type="ORF">SAMN04488067_11183</name>
</gene>
<evidence type="ECO:0000313" key="2">
    <source>
        <dbReference type="Proteomes" id="UP000324020"/>
    </source>
</evidence>
<proteinExistence type="predicted"/>
<evidence type="ECO:0000313" key="1">
    <source>
        <dbReference type="EMBL" id="SDF94771.1"/>
    </source>
</evidence>
<dbReference type="EMBL" id="FNBO01000011">
    <property type="protein sequence ID" value="SDF94771.1"/>
    <property type="molecule type" value="Genomic_DNA"/>
</dbReference>
<organism evidence="1 2">
    <name type="scientific">Halorubrum xinjiangense</name>
    <dbReference type="NCBI Taxonomy" id="261291"/>
    <lineage>
        <taxon>Archaea</taxon>
        <taxon>Methanobacteriati</taxon>
        <taxon>Methanobacteriota</taxon>
        <taxon>Stenosarchaea group</taxon>
        <taxon>Halobacteria</taxon>
        <taxon>Halobacteriales</taxon>
        <taxon>Haloferacaceae</taxon>
        <taxon>Halorubrum</taxon>
    </lineage>
</organism>
<protein>
    <submittedName>
        <fullName evidence="1">Uncharacterized protein</fullName>
    </submittedName>
</protein>
<sequence length="314" mass="35169">MTTIQQLVFELSTPYAGRPYHVSGNALFKAVAADVDDRTRRELQVSHAMFAPSEYGSYPEAHSQNGYAGKLGGSLPPVESYEDLFLFRDAAQRWLQASRPRDAQNTMDRQSHGGRLTVAPESFFGVPEHQRNSKRRVEWYVHAYLHSEREGVLPLEETVFDGIQLGGNRNYGFGEVSLVDSQVVELDALSFDGLRGYDQYTIELVTPYVLQSEAPDADTQSVPWWWDTSVTGLGSDAPTRDRRLRRREERLVGESVYELATVDHGQLVGYAGSDPIQTAKNGVLRIGTHARFGFGELRVRPASHDRVPGRGEVR</sequence>
<accession>A0A1G7Q8C5</accession>
<dbReference type="OrthoDB" id="256261at2157"/>
<dbReference type="RefSeq" id="WP_149799354.1">
    <property type="nucleotide sequence ID" value="NZ_FNBO01000011.1"/>
</dbReference>
<dbReference type="AlphaFoldDB" id="A0A1G7Q8C5"/>
<dbReference type="Proteomes" id="UP000324020">
    <property type="component" value="Unassembled WGS sequence"/>
</dbReference>
<reference evidence="1 2" key="1">
    <citation type="submission" date="2016-10" db="EMBL/GenBank/DDBJ databases">
        <authorList>
            <person name="Varghese N."/>
            <person name="Submissions S."/>
        </authorList>
    </citation>
    <scope>NUCLEOTIDE SEQUENCE [LARGE SCALE GENOMIC DNA]</scope>
    <source>
        <strain evidence="1 2">CGMCC 1.3527</strain>
    </source>
</reference>